<dbReference type="InterPro" id="IPR056866">
    <property type="entry name" value="Znf_WRKY19"/>
</dbReference>
<dbReference type="PANTHER" id="PTHR31827">
    <property type="entry name" value="EMB|CAB89363.1"/>
    <property type="match status" value="1"/>
</dbReference>
<dbReference type="EMBL" id="OU503047">
    <property type="protein sequence ID" value="CAI9771955.1"/>
    <property type="molecule type" value="Genomic_DNA"/>
</dbReference>
<feature type="domain" description="WRKY19-like zinc finger" evidence="1">
    <location>
        <begin position="442"/>
        <end position="466"/>
    </location>
</feature>
<evidence type="ECO:0000259" key="1">
    <source>
        <dbReference type="Pfam" id="PF24906"/>
    </source>
</evidence>
<feature type="domain" description="WRKY19-like zinc finger" evidence="1">
    <location>
        <begin position="317"/>
        <end position="341"/>
    </location>
</feature>
<feature type="domain" description="WRKY19-like zinc finger" evidence="1">
    <location>
        <begin position="267"/>
        <end position="291"/>
    </location>
</feature>
<reference evidence="2" key="1">
    <citation type="submission" date="2023-05" db="EMBL/GenBank/DDBJ databases">
        <authorList>
            <person name="Huff M."/>
        </authorList>
    </citation>
    <scope>NUCLEOTIDE SEQUENCE</scope>
</reference>
<accession>A0AAD2E218</accession>
<name>A0AAD2E218_9LAMI</name>
<evidence type="ECO:0000313" key="3">
    <source>
        <dbReference type="Proteomes" id="UP000834106"/>
    </source>
</evidence>
<feature type="domain" description="WRKY19-like zinc finger" evidence="1">
    <location>
        <begin position="417"/>
        <end position="441"/>
    </location>
</feature>
<organism evidence="2 3">
    <name type="scientific">Fraxinus pennsylvanica</name>
    <dbReference type="NCBI Taxonomy" id="56036"/>
    <lineage>
        <taxon>Eukaryota</taxon>
        <taxon>Viridiplantae</taxon>
        <taxon>Streptophyta</taxon>
        <taxon>Embryophyta</taxon>
        <taxon>Tracheophyta</taxon>
        <taxon>Spermatophyta</taxon>
        <taxon>Magnoliopsida</taxon>
        <taxon>eudicotyledons</taxon>
        <taxon>Gunneridae</taxon>
        <taxon>Pentapetalae</taxon>
        <taxon>asterids</taxon>
        <taxon>lamiids</taxon>
        <taxon>Lamiales</taxon>
        <taxon>Oleaceae</taxon>
        <taxon>Oleeae</taxon>
        <taxon>Fraxinus</taxon>
    </lineage>
</organism>
<evidence type="ECO:0000313" key="2">
    <source>
        <dbReference type="EMBL" id="CAI9771955.1"/>
    </source>
</evidence>
<gene>
    <name evidence="2" type="ORF">FPE_LOCUS19385</name>
</gene>
<dbReference type="PANTHER" id="PTHR31827:SF40">
    <property type="entry name" value="F22C12.10"/>
    <property type="match status" value="1"/>
</dbReference>
<dbReference type="Pfam" id="PF24906">
    <property type="entry name" value="Zf_WRKY19"/>
    <property type="match status" value="6"/>
</dbReference>
<protein>
    <recommendedName>
        <fullName evidence="1">WRKY19-like zinc finger domain-containing protein</fullName>
    </recommendedName>
</protein>
<proteinExistence type="predicted"/>
<feature type="domain" description="WRKY19-like zinc finger" evidence="1">
    <location>
        <begin position="292"/>
        <end position="316"/>
    </location>
</feature>
<keyword evidence="3" id="KW-1185">Reference proteome</keyword>
<sequence length="595" mass="63481">MDSTPDIATTLATMSRGLGKVVDHAVIGAPDLYSPGMPSSFFSKGRNRKWSFIDESSLVLGLGHLSSSCISICSGKVMEAESSVDLDLSINFNRGGHRISNQKMASAGTSNALEVRRPKLDLELSLSTGPAESDFTAVQGFSPYEKISESPASVTSAQVVDSISSQWKTGFHVSTLPNIPNFVPVDHIHCSGNPIQVTPKLPFSGLVNQQQKRRTSVKICRFEGCIKGARDASGLCIAHGGGRRCERAGCQKGAEGKTIFCKAHGGGRRCQYLGCTKSAKGRTDYCIRHGGGRRCTHEGCPHAARGKTRFCIRHGGGKRCKIENCTKSAEGITGLCITHGGRGQCQYPWCPKGAQGSTMFCKAHGGGGRCTFLGCTKSADGSTPFCKGHGGGKRCQLKGGTKTEHVGTLFCVCHGGGERCTELECTKSARGRTNYCVRHGGGKRCKLEGCTKSAQGRTDFCKAHGGGKRCTWGHLGSGYCGKGASPCDKFATRKSSLCTEHSAQIENKQIHENVIMVSSTQDPRSCTFAQTKQTFASGQNLSDCIETMEFGTPSIGYGHQSISMSIPLQVGNVCSNNSYHPEGMVHEGLLMEMLR</sequence>
<dbReference type="Proteomes" id="UP000834106">
    <property type="component" value="Chromosome 12"/>
</dbReference>
<dbReference type="AlphaFoldDB" id="A0AAD2E218"/>
<feature type="domain" description="WRKY19-like zinc finger" evidence="1">
    <location>
        <begin position="218"/>
        <end position="241"/>
    </location>
</feature>